<feature type="compositionally biased region" description="Low complexity" evidence="1">
    <location>
        <begin position="43"/>
        <end position="54"/>
    </location>
</feature>
<sequence length="170" mass="18849">MTLRFRNLNGISQLKMHFIKYLAILAIIAFQFTLQDSSSSSLESSSESGSSEVKPPVPVKQEKSSKAKSILKKLKSKAGDLQKKVNSTIKMHFIKYLAIFAILAFQFTLQEDFSSISLESSSESESNEVQLPVPEEQAAVPQKKTLFSKLKGTAEKLKDKMVCASLVITK</sequence>
<dbReference type="WBParaSite" id="TCONS_00016365.p1">
    <property type="protein sequence ID" value="TCONS_00016365.p1"/>
    <property type="gene ID" value="XLOC_010961"/>
</dbReference>
<feature type="region of interest" description="Disordered" evidence="1">
    <location>
        <begin position="43"/>
        <end position="68"/>
    </location>
</feature>
<name>A0AAF5DRX1_STRER</name>
<evidence type="ECO:0000313" key="2">
    <source>
        <dbReference type="Proteomes" id="UP000035681"/>
    </source>
</evidence>
<keyword evidence="2" id="KW-1185">Reference proteome</keyword>
<evidence type="ECO:0000256" key="1">
    <source>
        <dbReference type="SAM" id="MobiDB-lite"/>
    </source>
</evidence>
<organism evidence="2 3">
    <name type="scientific">Strongyloides stercoralis</name>
    <name type="common">Threadworm</name>
    <dbReference type="NCBI Taxonomy" id="6248"/>
    <lineage>
        <taxon>Eukaryota</taxon>
        <taxon>Metazoa</taxon>
        <taxon>Ecdysozoa</taxon>
        <taxon>Nematoda</taxon>
        <taxon>Chromadorea</taxon>
        <taxon>Rhabditida</taxon>
        <taxon>Tylenchina</taxon>
        <taxon>Panagrolaimomorpha</taxon>
        <taxon>Strongyloidoidea</taxon>
        <taxon>Strongyloididae</taxon>
        <taxon>Strongyloides</taxon>
    </lineage>
</organism>
<reference evidence="3" key="1">
    <citation type="submission" date="2024-02" db="UniProtKB">
        <authorList>
            <consortium name="WormBaseParasite"/>
        </authorList>
    </citation>
    <scope>IDENTIFICATION</scope>
</reference>
<protein>
    <submittedName>
        <fullName evidence="3">Uncharacterized protein</fullName>
    </submittedName>
</protein>
<dbReference type="Proteomes" id="UP000035681">
    <property type="component" value="Unplaced"/>
</dbReference>
<evidence type="ECO:0000313" key="3">
    <source>
        <dbReference type="WBParaSite" id="TCONS_00016365.p1"/>
    </source>
</evidence>
<proteinExistence type="predicted"/>
<dbReference type="AlphaFoldDB" id="A0AAF5DRX1"/>
<accession>A0AAF5DRX1</accession>